<keyword evidence="3" id="KW-1185">Reference proteome</keyword>
<organism evidence="2 3">
    <name type="scientific">Rathayibacter caricis DSM 15933</name>
    <dbReference type="NCBI Taxonomy" id="1328867"/>
    <lineage>
        <taxon>Bacteria</taxon>
        <taxon>Bacillati</taxon>
        <taxon>Actinomycetota</taxon>
        <taxon>Actinomycetes</taxon>
        <taxon>Micrococcales</taxon>
        <taxon>Microbacteriaceae</taxon>
        <taxon>Rathayibacter</taxon>
    </lineage>
</organism>
<evidence type="ECO:0000256" key="1">
    <source>
        <dbReference type="SAM" id="MobiDB-lite"/>
    </source>
</evidence>
<name>A0A2T4UUJ8_9MICO</name>
<proteinExistence type="predicted"/>
<reference evidence="2 3" key="1">
    <citation type="submission" date="2018-03" db="EMBL/GenBank/DDBJ databases">
        <title>Bacteriophage NCPPB3778 and a type I-E CRISPR drive the evolution of the US Biological Select Agent, Rathayibacter toxicus.</title>
        <authorList>
            <person name="Davis E.W.II."/>
            <person name="Tabima J.F."/>
            <person name="Weisberg A.J."/>
            <person name="Dantas Lopes L."/>
            <person name="Wiseman M.S."/>
            <person name="Wiseman M.S."/>
            <person name="Pupko T."/>
            <person name="Belcher M.S."/>
            <person name="Sechler A.J."/>
            <person name="Tancos M.A."/>
            <person name="Schroeder B.K."/>
            <person name="Murray T.D."/>
            <person name="Luster D.G."/>
            <person name="Schneider W.L."/>
            <person name="Rogers E."/>
            <person name="Andreote F.D."/>
            <person name="Grunwald N.J."/>
            <person name="Putnam M.L."/>
            <person name="Chang J.H."/>
        </authorList>
    </citation>
    <scope>NUCLEOTIDE SEQUENCE [LARGE SCALE GENOMIC DNA]</scope>
    <source>
        <strain evidence="2 3">DSM 15933</strain>
    </source>
</reference>
<evidence type="ECO:0000313" key="2">
    <source>
        <dbReference type="EMBL" id="PTL73202.1"/>
    </source>
</evidence>
<dbReference type="RefSeq" id="WP_107574703.1">
    <property type="nucleotide sequence ID" value="NZ_PZPL01000001.1"/>
</dbReference>
<gene>
    <name evidence="2" type="ORF">C1I63_10320</name>
</gene>
<sequence length="92" mass="10497">MTNPEHPPTPETTSPEEVAPTAQELNEDPAFVAEFPTITEAIDAIVDALGWDPELIPDHDPGRPDPVLEMLYRDVFDVREYPDRVLIYRHHH</sequence>
<evidence type="ECO:0000313" key="3">
    <source>
        <dbReference type="Proteomes" id="UP000241085"/>
    </source>
</evidence>
<feature type="compositionally biased region" description="Low complexity" evidence="1">
    <location>
        <begin position="11"/>
        <end position="21"/>
    </location>
</feature>
<dbReference type="EMBL" id="PZPL01000001">
    <property type="protein sequence ID" value="PTL73202.1"/>
    <property type="molecule type" value="Genomic_DNA"/>
</dbReference>
<accession>A0A2T4UUJ8</accession>
<dbReference type="Proteomes" id="UP000241085">
    <property type="component" value="Unassembled WGS sequence"/>
</dbReference>
<protein>
    <submittedName>
        <fullName evidence="2">Uncharacterized protein</fullName>
    </submittedName>
</protein>
<feature type="region of interest" description="Disordered" evidence="1">
    <location>
        <begin position="1"/>
        <end position="27"/>
    </location>
</feature>
<dbReference type="AlphaFoldDB" id="A0A2T4UUJ8"/>
<comment type="caution">
    <text evidence="2">The sequence shown here is derived from an EMBL/GenBank/DDBJ whole genome shotgun (WGS) entry which is preliminary data.</text>
</comment>
<feature type="compositionally biased region" description="Pro residues" evidence="1">
    <location>
        <begin position="1"/>
        <end position="10"/>
    </location>
</feature>